<reference evidence="1 2" key="1">
    <citation type="submission" date="2018-06" db="EMBL/GenBank/DDBJ databases">
        <title>A transcriptomic atlas of mushroom development highlights an independent origin of complex multicellularity.</title>
        <authorList>
            <consortium name="DOE Joint Genome Institute"/>
            <person name="Krizsan K."/>
            <person name="Almasi E."/>
            <person name="Merenyi Z."/>
            <person name="Sahu N."/>
            <person name="Viragh M."/>
            <person name="Koszo T."/>
            <person name="Mondo S."/>
            <person name="Kiss B."/>
            <person name="Balint B."/>
            <person name="Kues U."/>
            <person name="Barry K."/>
            <person name="Hegedus J.C."/>
            <person name="Henrissat B."/>
            <person name="Johnson J."/>
            <person name="Lipzen A."/>
            <person name="Ohm R."/>
            <person name="Nagy I."/>
            <person name="Pangilinan J."/>
            <person name="Yan J."/>
            <person name="Xiong Y."/>
            <person name="Grigoriev I.V."/>
            <person name="Hibbett D.S."/>
            <person name="Nagy L.G."/>
        </authorList>
    </citation>
    <scope>NUCLEOTIDE SEQUENCE [LARGE SCALE GENOMIC DNA]</scope>
    <source>
        <strain evidence="1 2">SZMC22713</strain>
    </source>
</reference>
<sequence length="384" mass="43519">MVGNLENSCRRLRNGFVKCPYEPHCCGPEFQERTPRVKFKLSFHAQASWMLKSPHRYHTIPPRHHLMFSQLSSGRWSHLNLIDDGADVSIRKLGLCDFPRLKSLNSDYLIDIRHWNAPLLTQIHGYYANGAPITTFASQLTSFELLVQDPHLDVDGMVSALHSMPNLRHLSLELDGCEGILYDAIPEGLDPPGLHSVHIETLRISIKNSTTSYVVAELYDALSYLSASTVEITLSRLTSSNPSNFLRDNGDDFFPYGSTIIVILDTDDEDSWDDFYVLTEIVENCKIAHTIHVDNLDAAFLPPDVHLRNWKNYANLHHLKVEYCSGFTERDLKALVSNLMTAESGSSLQSLEIIACPNISEELLLNLRDEVGSRIKWKSDQAWR</sequence>
<evidence type="ECO:0008006" key="3">
    <source>
        <dbReference type="Google" id="ProtNLM"/>
    </source>
</evidence>
<dbReference type="AlphaFoldDB" id="A0A4Y7Q0V9"/>
<accession>A0A4Y7Q0V9</accession>
<name>A0A4Y7Q0V9_9AGAM</name>
<dbReference type="Proteomes" id="UP000294933">
    <property type="component" value="Unassembled WGS sequence"/>
</dbReference>
<protein>
    <recommendedName>
        <fullName evidence="3">RNI-like protein</fullName>
    </recommendedName>
</protein>
<evidence type="ECO:0000313" key="1">
    <source>
        <dbReference type="EMBL" id="TDL21293.1"/>
    </source>
</evidence>
<dbReference type="InterPro" id="IPR032675">
    <property type="entry name" value="LRR_dom_sf"/>
</dbReference>
<dbReference type="SUPFAM" id="SSF52047">
    <property type="entry name" value="RNI-like"/>
    <property type="match status" value="1"/>
</dbReference>
<dbReference type="Gene3D" id="3.80.10.10">
    <property type="entry name" value="Ribonuclease Inhibitor"/>
    <property type="match status" value="1"/>
</dbReference>
<gene>
    <name evidence="1" type="ORF">BD410DRAFT_790071</name>
</gene>
<dbReference type="VEuPathDB" id="FungiDB:BD410DRAFT_790071"/>
<dbReference type="EMBL" id="ML170182">
    <property type="protein sequence ID" value="TDL21293.1"/>
    <property type="molecule type" value="Genomic_DNA"/>
</dbReference>
<evidence type="ECO:0000313" key="2">
    <source>
        <dbReference type="Proteomes" id="UP000294933"/>
    </source>
</evidence>
<organism evidence="1 2">
    <name type="scientific">Rickenella mellea</name>
    <dbReference type="NCBI Taxonomy" id="50990"/>
    <lineage>
        <taxon>Eukaryota</taxon>
        <taxon>Fungi</taxon>
        <taxon>Dikarya</taxon>
        <taxon>Basidiomycota</taxon>
        <taxon>Agaricomycotina</taxon>
        <taxon>Agaricomycetes</taxon>
        <taxon>Hymenochaetales</taxon>
        <taxon>Rickenellaceae</taxon>
        <taxon>Rickenella</taxon>
    </lineage>
</organism>
<proteinExistence type="predicted"/>
<keyword evidence="2" id="KW-1185">Reference proteome</keyword>